<feature type="transmembrane region" description="Helical" evidence="12">
    <location>
        <begin position="261"/>
        <end position="286"/>
    </location>
</feature>
<dbReference type="GO" id="GO:0007165">
    <property type="term" value="P:signal transduction"/>
    <property type="evidence" value="ECO:0007669"/>
    <property type="project" value="UniProtKB-KW"/>
</dbReference>
<feature type="transmembrane region" description="Helical" evidence="12">
    <location>
        <begin position="292"/>
        <end position="312"/>
    </location>
</feature>
<evidence type="ECO:0000256" key="1">
    <source>
        <dbReference type="ARBA" id="ARBA00004141"/>
    </source>
</evidence>
<evidence type="ECO:0000256" key="5">
    <source>
        <dbReference type="ARBA" id="ARBA00022989"/>
    </source>
</evidence>
<reference evidence="13" key="1">
    <citation type="submission" date="2017-08" db="EMBL/GenBank/DDBJ databases">
        <title>Analysis of the Antennal Transcriptome and Chemosensory-related Genes of Conopomorpha sinensis Bradley (Lepidoptera: Gracilariidae).</title>
        <authorList>
            <person name="Li P."/>
            <person name="Liu Y."/>
            <person name="Wang S."/>
            <person name="Sun H."/>
        </authorList>
    </citation>
    <scope>NUCLEOTIDE SEQUENCE</scope>
</reference>
<dbReference type="InterPro" id="IPR004117">
    <property type="entry name" value="7tm6_olfct_rcpt"/>
</dbReference>
<comment type="subcellular location">
    <subcellularLocation>
        <location evidence="12">Cell membrane</location>
        <topology evidence="12">Multi-pass membrane protein</topology>
    </subcellularLocation>
    <subcellularLocation>
        <location evidence="1">Membrane</location>
        <topology evidence="1">Multi-pass membrane protein</topology>
    </subcellularLocation>
</comment>
<evidence type="ECO:0000313" key="13">
    <source>
        <dbReference type="EMBL" id="AXY83415.1"/>
    </source>
</evidence>
<dbReference type="Pfam" id="PF02949">
    <property type="entry name" value="7tm_6"/>
    <property type="match status" value="1"/>
</dbReference>
<keyword evidence="3 12" id="KW-0812">Transmembrane</keyword>
<protein>
    <recommendedName>
        <fullName evidence="12">Odorant receptor</fullName>
    </recommendedName>
</protein>
<dbReference type="GO" id="GO:0005549">
    <property type="term" value="F:odorant binding"/>
    <property type="evidence" value="ECO:0007669"/>
    <property type="project" value="InterPro"/>
</dbReference>
<keyword evidence="7 12" id="KW-0675">Receptor</keyword>
<dbReference type="GO" id="GO:0005886">
    <property type="term" value="C:plasma membrane"/>
    <property type="evidence" value="ECO:0007669"/>
    <property type="project" value="UniProtKB-SubCell"/>
</dbReference>
<keyword evidence="5 12" id="KW-1133">Transmembrane helix</keyword>
<evidence type="ECO:0000256" key="10">
    <source>
        <dbReference type="ARBA" id="ARBA00037946"/>
    </source>
</evidence>
<comment type="caution">
    <text evidence="12">Lacks conserved residue(s) required for the propagation of feature annotation.</text>
</comment>
<proteinExistence type="evidence at transcript level"/>
<organism evidence="13">
    <name type="scientific">Conopomorpha sinensis</name>
    <name type="common">litch fruit borer</name>
    <dbReference type="NCBI Taxonomy" id="940481"/>
    <lineage>
        <taxon>Eukaryota</taxon>
        <taxon>Metazoa</taxon>
        <taxon>Ecdysozoa</taxon>
        <taxon>Arthropoda</taxon>
        <taxon>Hexapoda</taxon>
        <taxon>Insecta</taxon>
        <taxon>Pterygota</taxon>
        <taxon>Neoptera</taxon>
        <taxon>Endopterygota</taxon>
        <taxon>Lepidoptera</taxon>
        <taxon>Glossata</taxon>
        <taxon>Ditrysia</taxon>
        <taxon>Tineoidea</taxon>
        <taxon>Gracillariidae</taxon>
        <taxon>Conopomorpha</taxon>
    </lineage>
</organism>
<evidence type="ECO:0000256" key="7">
    <source>
        <dbReference type="ARBA" id="ARBA00023170"/>
    </source>
</evidence>
<feature type="transmembrane region" description="Helical" evidence="12">
    <location>
        <begin position="131"/>
        <end position="148"/>
    </location>
</feature>
<accession>A0A3Q8HNT4</accession>
<comment type="similarity">
    <text evidence="10">Belongs to the insect chemoreceptor superfamily. Heteromeric odorant receptor channel (TC 1.A.69) family. Or2a subfamily.</text>
</comment>
<feature type="transmembrane region" description="Helical" evidence="12">
    <location>
        <begin position="38"/>
        <end position="56"/>
    </location>
</feature>
<evidence type="ECO:0000256" key="12">
    <source>
        <dbReference type="RuleBase" id="RU351113"/>
    </source>
</evidence>
<dbReference type="AlphaFoldDB" id="A0A3Q8HNT4"/>
<keyword evidence="8 12" id="KW-0807">Transducer</keyword>
<comment type="function">
    <text evidence="9">Odorant receptor which mediates acceptance or avoidance behavior, depending on its substrates. The odorant receptor repertoire encodes a large collection of odor stimuli that vary widely in identity, intensity, and duration. May form a complex with Orco to form odorant-sensing units, providing sensitive and prolonged odorant signaling and calcium permeability.</text>
</comment>
<sequence length="394" mass="44880">MMFYIKSKSAILGVVLTILKFGGLWCPSEFKGSFRKLYYVYSFMLFLFILGSYMICQSVSLCQIWGNLPLMTNVACVLLTDTVQVIKMANLLFKRNRIQRLIDDVEMVLTMPYGPEERNIITTIEHALQRLTFFFVMLTYFTIGGWAGSAEKGQLPVLAWYPYDTTRYPAYALTYAHQIGSIYMSATLNMSKDMLAVTLISLTGCRLQLVNYELRNFLNDLEPDPETGLLTAAQEATAIDRLRVCVRSHQMALRAAKEIEACFSLPIFAQFSVSLCIICVTAFQLATIDNPMLFVAFLFYLFNMIYQVYIYCYQGNEIVEQSTSLVDAAYASPWHRTSTAVRRRLLFLMMRSRKPVIIKAGGITTVTLQTFMAIVKTSYSLFTLLQDVEDNQAN</sequence>
<keyword evidence="4 12" id="KW-0552">Olfaction</keyword>
<evidence type="ECO:0000256" key="11">
    <source>
        <dbReference type="ARBA" id="ARBA00038679"/>
    </source>
</evidence>
<feature type="transmembrane region" description="Helical" evidence="12">
    <location>
        <begin position="356"/>
        <end position="375"/>
    </location>
</feature>
<evidence type="ECO:0000256" key="3">
    <source>
        <dbReference type="ARBA" id="ARBA00022692"/>
    </source>
</evidence>
<evidence type="ECO:0000256" key="9">
    <source>
        <dbReference type="ARBA" id="ARBA00037764"/>
    </source>
</evidence>
<name>A0A3Q8HNT4_9NEOP</name>
<comment type="subunit">
    <text evidence="11">Interacts with Orco. Complexes exist early in the endomembrane system in olfactory sensory neurons (OSNs), coupling these complexes to the conserved ciliary trafficking pathway.</text>
</comment>
<keyword evidence="2 12" id="KW-0716">Sensory transduction</keyword>
<evidence type="ECO:0000256" key="8">
    <source>
        <dbReference type="ARBA" id="ARBA00023224"/>
    </source>
</evidence>
<evidence type="ECO:0000256" key="2">
    <source>
        <dbReference type="ARBA" id="ARBA00022606"/>
    </source>
</evidence>
<evidence type="ECO:0000256" key="6">
    <source>
        <dbReference type="ARBA" id="ARBA00023136"/>
    </source>
</evidence>
<feature type="transmembrane region" description="Helical" evidence="12">
    <location>
        <begin position="168"/>
        <end position="186"/>
    </location>
</feature>
<evidence type="ECO:0000256" key="4">
    <source>
        <dbReference type="ARBA" id="ARBA00022725"/>
    </source>
</evidence>
<dbReference type="GO" id="GO:0004984">
    <property type="term" value="F:olfactory receptor activity"/>
    <property type="evidence" value="ECO:0007669"/>
    <property type="project" value="InterPro"/>
</dbReference>
<dbReference type="PANTHER" id="PTHR21137">
    <property type="entry name" value="ODORANT RECEPTOR"/>
    <property type="match status" value="1"/>
</dbReference>
<dbReference type="EMBL" id="MF625588">
    <property type="protein sequence ID" value="AXY83415.1"/>
    <property type="molecule type" value="mRNA"/>
</dbReference>
<keyword evidence="6 12" id="KW-0472">Membrane</keyword>
<dbReference type="PANTHER" id="PTHR21137:SF37">
    <property type="entry name" value="ODORANT RECEPTOR 46A, ISOFORM B-RELATED"/>
    <property type="match status" value="1"/>
</dbReference>